<organism evidence="2 3">
    <name type="scientific">Candidatus Liberibacter africanus PTSAPSY</name>
    <dbReference type="NCBI Taxonomy" id="1277257"/>
    <lineage>
        <taxon>Bacteria</taxon>
        <taxon>Pseudomonadati</taxon>
        <taxon>Pseudomonadota</taxon>
        <taxon>Alphaproteobacteria</taxon>
        <taxon>Hyphomicrobiales</taxon>
        <taxon>Rhizobiaceae</taxon>
        <taxon>Liberibacter</taxon>
    </lineage>
</organism>
<dbReference type="InterPro" id="IPR041685">
    <property type="entry name" value="AAA_GajA/Old/RecF-like"/>
</dbReference>
<dbReference type="Proteomes" id="UP000035503">
    <property type="component" value="Chromosome"/>
</dbReference>
<feature type="domain" description="Endonuclease GajA/Old nuclease/RecF-like AAA" evidence="1">
    <location>
        <begin position="1"/>
        <end position="276"/>
    </location>
</feature>
<name>A0A0G3I1G2_LIBAF</name>
<dbReference type="KEGG" id="lau:G293_00270"/>
<evidence type="ECO:0000259" key="1">
    <source>
        <dbReference type="Pfam" id="PF13175"/>
    </source>
</evidence>
<dbReference type="OrthoDB" id="9789856at2"/>
<dbReference type="EMBL" id="CP004021">
    <property type="protein sequence ID" value="AKK19711.1"/>
    <property type="molecule type" value="Genomic_DNA"/>
</dbReference>
<proteinExistence type="predicted"/>
<sequence length="293" mass="34576">MIIDTITIKNYKGIRETSIYFNGGNIIPIVGLNESGKSTILKAISLFYRAIFWDYEKEEPIFEDDTIPRSDKGVFQGDIILEDIVRLTKQEIKDYFTPEEIETYFTKKKKRQKKSISDDQEVLITYTEKYVDDKYKNKSRKSYIINNNKEYPEIPYEVTRTICYLFPNIYYFPDFLFTFPEEVYLSSEDRDSSMRDSDRSTHEKFTESLEQIFMSIHSGQDFKKLFIDKMSSNDPKDENCINNIIATINNHITETFQSSWEKVTGDNNKKVNFTIKQVNKYKKIKINATEDGK</sequence>
<protein>
    <recommendedName>
        <fullName evidence="1">Endonuclease GajA/Old nuclease/RecF-like AAA domain-containing protein</fullName>
    </recommendedName>
</protein>
<keyword evidence="3" id="KW-1185">Reference proteome</keyword>
<evidence type="ECO:0000313" key="2">
    <source>
        <dbReference type="EMBL" id="AKK19711.1"/>
    </source>
</evidence>
<dbReference type="InterPro" id="IPR027417">
    <property type="entry name" value="P-loop_NTPase"/>
</dbReference>
<dbReference type="SUPFAM" id="SSF52540">
    <property type="entry name" value="P-loop containing nucleoside triphosphate hydrolases"/>
    <property type="match status" value="1"/>
</dbReference>
<reference evidence="2 3" key="1">
    <citation type="journal article" date="2015" name="Genome Announc.">
        <title>Complete Genome Sequence of 'Candidatus Liberibacter africanus,' a Bacterium Associated with Citrus Huanglongbing.</title>
        <authorList>
            <person name="Lin H."/>
            <person name="Pietersen G."/>
            <person name="Han C."/>
            <person name="Read D.A."/>
            <person name="Lou B."/>
            <person name="Gupta G."/>
            <person name="Civerolo E.L."/>
        </authorList>
    </citation>
    <scope>NUCLEOTIDE SEQUENCE [LARGE SCALE GENOMIC DNA]</scope>
    <source>
        <strain evidence="2 3">PTSAPSY</strain>
    </source>
</reference>
<dbReference type="PATRIC" id="fig|1277257.4.peg.61"/>
<gene>
    <name evidence="2" type="ORF">G293_00270</name>
</gene>
<dbReference type="Pfam" id="PF13175">
    <property type="entry name" value="AAA_15"/>
    <property type="match status" value="1"/>
</dbReference>
<dbReference type="Gene3D" id="3.40.50.300">
    <property type="entry name" value="P-loop containing nucleotide triphosphate hydrolases"/>
    <property type="match status" value="1"/>
</dbReference>
<accession>A0A0G3I1G2</accession>
<evidence type="ECO:0000313" key="3">
    <source>
        <dbReference type="Proteomes" id="UP000035503"/>
    </source>
</evidence>
<dbReference type="AlphaFoldDB" id="A0A0G3I1G2"/>